<reference evidence="1" key="1">
    <citation type="journal article" date="2012" name="PLoS Negl. Trop. Dis.">
        <title>A systematically improved high quality genome and transcriptome of the human blood fluke Schistosoma mansoni.</title>
        <authorList>
            <person name="Protasio A.V."/>
            <person name="Tsai I.J."/>
            <person name="Babbage A."/>
            <person name="Nichol S."/>
            <person name="Hunt M."/>
            <person name="Aslett M.A."/>
            <person name="De Silva N."/>
            <person name="Velarde G.S."/>
            <person name="Anderson T.J."/>
            <person name="Clark R.C."/>
            <person name="Davidson C."/>
            <person name="Dillon G.P."/>
            <person name="Holroyd N.E."/>
            <person name="LoVerde P.T."/>
            <person name="Lloyd C."/>
            <person name="McQuillan J."/>
            <person name="Oliveira G."/>
            <person name="Otto T.D."/>
            <person name="Parker-Manuel S.J."/>
            <person name="Quail M.A."/>
            <person name="Wilson R.A."/>
            <person name="Zerlotini A."/>
            <person name="Dunne D.W."/>
            <person name="Berriman M."/>
        </authorList>
    </citation>
    <scope>NUCLEOTIDE SEQUENCE [LARGE SCALE GENOMIC DNA]</scope>
    <source>
        <strain evidence="1">Puerto Rican</strain>
    </source>
</reference>
<evidence type="ECO:0000313" key="2">
    <source>
        <dbReference type="WBParaSite" id="Smp_329040.1"/>
    </source>
</evidence>
<dbReference type="Proteomes" id="UP000008854">
    <property type="component" value="Unassembled WGS sequence"/>
</dbReference>
<dbReference type="GO" id="GO:0005544">
    <property type="term" value="F:calcium-dependent phospholipid binding"/>
    <property type="evidence" value="ECO:0007669"/>
    <property type="project" value="InterPro"/>
</dbReference>
<evidence type="ECO:0000313" key="1">
    <source>
        <dbReference type="Proteomes" id="UP000008854"/>
    </source>
</evidence>
<keyword evidence="1" id="KW-1185">Reference proteome</keyword>
<name>A0A5K4F6Q7_SCHMA</name>
<reference evidence="2" key="2">
    <citation type="submission" date="2019-11" db="UniProtKB">
        <authorList>
            <consortium name="WormBaseParasite"/>
        </authorList>
    </citation>
    <scope>IDENTIFICATION</scope>
    <source>
        <strain evidence="2">Puerto Rican</strain>
    </source>
</reference>
<dbReference type="SUPFAM" id="SSF47874">
    <property type="entry name" value="Annexin"/>
    <property type="match status" value="1"/>
</dbReference>
<accession>A0A5K4F6Q7</accession>
<dbReference type="InParanoid" id="A0A5K4F6Q7"/>
<dbReference type="WBParaSite" id="Smp_329040.1">
    <property type="protein sequence ID" value="Smp_329040.1"/>
    <property type="gene ID" value="Smp_329040"/>
</dbReference>
<proteinExistence type="predicted"/>
<organism evidence="1 2">
    <name type="scientific">Schistosoma mansoni</name>
    <name type="common">Blood fluke</name>
    <dbReference type="NCBI Taxonomy" id="6183"/>
    <lineage>
        <taxon>Eukaryota</taxon>
        <taxon>Metazoa</taxon>
        <taxon>Spiralia</taxon>
        <taxon>Lophotrochozoa</taxon>
        <taxon>Platyhelminthes</taxon>
        <taxon>Trematoda</taxon>
        <taxon>Digenea</taxon>
        <taxon>Strigeidida</taxon>
        <taxon>Schistosomatoidea</taxon>
        <taxon>Schistosomatidae</taxon>
        <taxon>Schistosoma</taxon>
    </lineage>
</organism>
<dbReference type="GO" id="GO:0005509">
    <property type="term" value="F:calcium ion binding"/>
    <property type="evidence" value="ECO:0007669"/>
    <property type="project" value="InterPro"/>
</dbReference>
<dbReference type="AlphaFoldDB" id="A0A5K4F6Q7"/>
<sequence>MENIKPNNLKLLIEDLLTDTSILFAEELYKAIPTSNIQITTSLLIDFWGDESDQVKNVYKLYSNESIWKSIEERFGKPTEDFLQCVVETRKVKI</sequence>
<protein>
    <submittedName>
        <fullName evidence="2">Uncharacterized protein</fullName>
    </submittedName>
</protein>
<dbReference type="InterPro" id="IPR037104">
    <property type="entry name" value="Annexin_sf"/>
</dbReference>